<sequence length="175" mass="19536">MSLLALVHLRVLPRFPPAGVFLVHGGNEGKPVLQAFGRFQSSGLSAVQFACHVSSPDYWISTGIRVWRIRIPLLGKSSRLTRTRPLEASSCGLGSLLQIGSAEVRRSRPLQVAYAICSLSEAEHFKYQHYLKQSSMIHFFQSAGRATVEQTDLPERVNLDEHCVWRSLRHLATPS</sequence>
<name>A0A6A6JQ73_WESOR</name>
<protein>
    <submittedName>
        <fullName evidence="1">Uncharacterized protein</fullName>
    </submittedName>
</protein>
<proteinExistence type="predicted"/>
<dbReference type="AlphaFoldDB" id="A0A6A6JQ73"/>
<organism evidence="1 2">
    <name type="scientific">Westerdykella ornata</name>
    <dbReference type="NCBI Taxonomy" id="318751"/>
    <lineage>
        <taxon>Eukaryota</taxon>
        <taxon>Fungi</taxon>
        <taxon>Dikarya</taxon>
        <taxon>Ascomycota</taxon>
        <taxon>Pezizomycotina</taxon>
        <taxon>Dothideomycetes</taxon>
        <taxon>Pleosporomycetidae</taxon>
        <taxon>Pleosporales</taxon>
        <taxon>Sporormiaceae</taxon>
        <taxon>Westerdykella</taxon>
    </lineage>
</organism>
<dbReference type="EMBL" id="ML986488">
    <property type="protein sequence ID" value="KAF2278415.1"/>
    <property type="molecule type" value="Genomic_DNA"/>
</dbReference>
<evidence type="ECO:0000313" key="2">
    <source>
        <dbReference type="Proteomes" id="UP000800097"/>
    </source>
</evidence>
<dbReference type="Proteomes" id="UP000800097">
    <property type="component" value="Unassembled WGS sequence"/>
</dbReference>
<keyword evidence="2" id="KW-1185">Reference proteome</keyword>
<accession>A0A6A6JQ73</accession>
<evidence type="ECO:0000313" key="1">
    <source>
        <dbReference type="EMBL" id="KAF2278415.1"/>
    </source>
</evidence>
<dbReference type="GeneID" id="54547337"/>
<reference evidence="1" key="1">
    <citation type="journal article" date="2020" name="Stud. Mycol.">
        <title>101 Dothideomycetes genomes: a test case for predicting lifestyles and emergence of pathogens.</title>
        <authorList>
            <person name="Haridas S."/>
            <person name="Albert R."/>
            <person name="Binder M."/>
            <person name="Bloem J."/>
            <person name="Labutti K."/>
            <person name="Salamov A."/>
            <person name="Andreopoulos B."/>
            <person name="Baker S."/>
            <person name="Barry K."/>
            <person name="Bills G."/>
            <person name="Bluhm B."/>
            <person name="Cannon C."/>
            <person name="Castanera R."/>
            <person name="Culley D."/>
            <person name="Daum C."/>
            <person name="Ezra D."/>
            <person name="Gonzalez J."/>
            <person name="Henrissat B."/>
            <person name="Kuo A."/>
            <person name="Liang C."/>
            <person name="Lipzen A."/>
            <person name="Lutzoni F."/>
            <person name="Magnuson J."/>
            <person name="Mondo S."/>
            <person name="Nolan M."/>
            <person name="Ohm R."/>
            <person name="Pangilinan J."/>
            <person name="Park H.-J."/>
            <person name="Ramirez L."/>
            <person name="Alfaro M."/>
            <person name="Sun H."/>
            <person name="Tritt A."/>
            <person name="Yoshinaga Y."/>
            <person name="Zwiers L.-H."/>
            <person name="Turgeon B."/>
            <person name="Goodwin S."/>
            <person name="Spatafora J."/>
            <person name="Crous P."/>
            <person name="Grigoriev I."/>
        </authorList>
    </citation>
    <scope>NUCLEOTIDE SEQUENCE</scope>
    <source>
        <strain evidence="1">CBS 379.55</strain>
    </source>
</reference>
<gene>
    <name evidence="1" type="ORF">EI97DRAFT_252783</name>
</gene>
<dbReference type="RefSeq" id="XP_033655954.1">
    <property type="nucleotide sequence ID" value="XM_033794162.1"/>
</dbReference>